<evidence type="ECO:0000256" key="2">
    <source>
        <dbReference type="PROSITE-ProRule" id="PRU00708"/>
    </source>
</evidence>
<dbReference type="InterPro" id="IPR011990">
    <property type="entry name" value="TPR-like_helical_dom_sf"/>
</dbReference>
<evidence type="ECO:0008006" key="5">
    <source>
        <dbReference type="Google" id="ProtNLM"/>
    </source>
</evidence>
<dbReference type="NCBIfam" id="TIGR00756">
    <property type="entry name" value="PPR"/>
    <property type="match status" value="4"/>
</dbReference>
<dbReference type="InterPro" id="IPR005651">
    <property type="entry name" value="Trm112-like"/>
</dbReference>
<gene>
    <name evidence="3" type="ORF">Ahy_A04g020504</name>
</gene>
<dbReference type="PANTHER" id="PTHR47926">
    <property type="entry name" value="PENTATRICOPEPTIDE REPEAT-CONTAINING PROTEIN"/>
    <property type="match status" value="1"/>
</dbReference>
<sequence>MARISKEAMGPVGKRLSAVLVCSLSKHPLRYYQETNSLISNAIPVSFPIKNGIPCLVPQDGKILEEEDGKDTTTTTLSPFNAFHAILQSACHTTRHLLQIQALLTTTALLRNPHIARTLLSRASHLCDVAYTLLIFHHFNNTLDTFCVNTMIQAYSNSHVPHQALAFLFNSLQSGFFPNSYTFVPLIGSCAKMGCLQSGRKCHGQALKNGVDGVLPVQNSLIHMYGCCGDVGVARVVFDTMLSRDLVSWNSIIDGYVTVGELNAAYALFDEMPERNLITWNVMIAGHLKARNPGFALKLFREMGRLGLKGNARTMVSVITACGRSARLKEGRSVHASIIRTLARLSLIIDTALIDMYCKCKRVDVAHVVFERMANRNLVSWNAMILGHCIRGNPEDGLNLFDLMVGMEKMKHEVELDKIISADRSLARLSPDEVTFIGILCACARAEKLTAGRFYFKQMTDVFNVKPNFAHFWCMANLLANVGLVDEAEEFLRNIIKFDGDMSYESLLWANLLGFCHFKRDVDLGERIAKLMIDLDPKNLACYQFLLVIYVVADQRENVSMVKKLAKDRLGVIPGSTLVDLKNIVHNFKVSNRWREGFEAVNKMMDELAHRLGLEIFESGQPPSRPKRKY</sequence>
<dbReference type="FunFam" id="1.25.40.10:FF:001237">
    <property type="entry name" value="Pentatricopeptide repeat-containing protein"/>
    <property type="match status" value="1"/>
</dbReference>
<dbReference type="SUPFAM" id="SSF158997">
    <property type="entry name" value="Trm112p-like"/>
    <property type="match status" value="1"/>
</dbReference>
<dbReference type="InterPro" id="IPR002885">
    <property type="entry name" value="PPR_rpt"/>
</dbReference>
<dbReference type="Proteomes" id="UP000289738">
    <property type="component" value="Chromosome A04"/>
</dbReference>
<dbReference type="Gene3D" id="1.25.40.10">
    <property type="entry name" value="Tetratricopeptide repeat domain"/>
    <property type="match status" value="4"/>
</dbReference>
<proteinExistence type="predicted"/>
<dbReference type="STRING" id="3818.A0A445DHV4"/>
<keyword evidence="4" id="KW-1185">Reference proteome</keyword>
<name>A0A445DHV4_ARAHY</name>
<dbReference type="Pfam" id="PF13041">
    <property type="entry name" value="PPR_2"/>
    <property type="match status" value="1"/>
</dbReference>
<evidence type="ECO:0000313" key="3">
    <source>
        <dbReference type="EMBL" id="RYR62758.1"/>
    </source>
</evidence>
<organism evidence="3 4">
    <name type="scientific">Arachis hypogaea</name>
    <name type="common">Peanut</name>
    <dbReference type="NCBI Taxonomy" id="3818"/>
    <lineage>
        <taxon>Eukaryota</taxon>
        <taxon>Viridiplantae</taxon>
        <taxon>Streptophyta</taxon>
        <taxon>Embryophyta</taxon>
        <taxon>Tracheophyta</taxon>
        <taxon>Spermatophyta</taxon>
        <taxon>Magnoliopsida</taxon>
        <taxon>eudicotyledons</taxon>
        <taxon>Gunneridae</taxon>
        <taxon>Pentapetalae</taxon>
        <taxon>rosids</taxon>
        <taxon>fabids</taxon>
        <taxon>Fabales</taxon>
        <taxon>Fabaceae</taxon>
        <taxon>Papilionoideae</taxon>
        <taxon>50 kb inversion clade</taxon>
        <taxon>dalbergioids sensu lato</taxon>
        <taxon>Dalbergieae</taxon>
        <taxon>Pterocarpus clade</taxon>
        <taxon>Arachis</taxon>
    </lineage>
</organism>
<dbReference type="Gramene" id="arahy.Tifrunner.gnm2.ann2.Ah04g153100.1">
    <property type="protein sequence ID" value="arahy.Tifrunner.gnm2.ann2.Ah04g153100.1-CDS"/>
    <property type="gene ID" value="arahy.Tifrunner.gnm2.ann2.Ah04g153100"/>
</dbReference>
<dbReference type="OrthoDB" id="1868351at2759"/>
<dbReference type="Pfam" id="PF01535">
    <property type="entry name" value="PPR"/>
    <property type="match status" value="2"/>
</dbReference>
<evidence type="ECO:0000256" key="1">
    <source>
        <dbReference type="ARBA" id="ARBA00022737"/>
    </source>
</evidence>
<dbReference type="GO" id="GO:0009451">
    <property type="term" value="P:RNA modification"/>
    <property type="evidence" value="ECO:0007669"/>
    <property type="project" value="InterPro"/>
</dbReference>
<accession>A0A445DHV4</accession>
<dbReference type="Pfam" id="PF12854">
    <property type="entry name" value="PPR_1"/>
    <property type="match status" value="1"/>
</dbReference>
<dbReference type="PROSITE" id="PS51375">
    <property type="entry name" value="PPR"/>
    <property type="match status" value="2"/>
</dbReference>
<dbReference type="SMR" id="A0A445DHV4"/>
<comment type="caution">
    <text evidence="3">The sequence shown here is derived from an EMBL/GenBank/DDBJ whole genome shotgun (WGS) entry which is preliminary data.</text>
</comment>
<dbReference type="EMBL" id="SDMP01000004">
    <property type="protein sequence ID" value="RYR62758.1"/>
    <property type="molecule type" value="Genomic_DNA"/>
</dbReference>
<dbReference type="Gene3D" id="2.20.25.10">
    <property type="match status" value="1"/>
</dbReference>
<keyword evidence="1" id="KW-0677">Repeat</keyword>
<dbReference type="InterPro" id="IPR046960">
    <property type="entry name" value="PPR_At4g14850-like_plant"/>
</dbReference>
<protein>
    <recommendedName>
        <fullName evidence="5">Pentatricopeptide repeat-containing protein</fullName>
    </recommendedName>
</protein>
<dbReference type="AlphaFoldDB" id="A0A445DHV4"/>
<feature type="repeat" description="PPR" evidence="2">
    <location>
        <begin position="245"/>
        <end position="279"/>
    </location>
</feature>
<dbReference type="Pfam" id="PF03966">
    <property type="entry name" value="Trm112p"/>
    <property type="match status" value="1"/>
</dbReference>
<evidence type="ECO:0000313" key="4">
    <source>
        <dbReference type="Proteomes" id="UP000289738"/>
    </source>
</evidence>
<dbReference type="GO" id="GO:0003723">
    <property type="term" value="F:RNA binding"/>
    <property type="evidence" value="ECO:0007669"/>
    <property type="project" value="InterPro"/>
</dbReference>
<reference evidence="3 4" key="1">
    <citation type="submission" date="2019-01" db="EMBL/GenBank/DDBJ databases">
        <title>Sequencing of cultivated peanut Arachis hypogaea provides insights into genome evolution and oil improvement.</title>
        <authorList>
            <person name="Chen X."/>
        </authorList>
    </citation>
    <scope>NUCLEOTIDE SEQUENCE [LARGE SCALE GENOMIC DNA]</scope>
    <source>
        <strain evidence="4">cv. Fuhuasheng</strain>
        <tissue evidence="3">Leaves</tissue>
    </source>
</reference>
<dbReference type="PANTHER" id="PTHR47926:SF365">
    <property type="entry name" value="DYW DOMAIN-CONTAINING PROTEIN"/>
    <property type="match status" value="1"/>
</dbReference>
<feature type="repeat" description="PPR" evidence="2">
    <location>
        <begin position="377"/>
        <end position="407"/>
    </location>
</feature>